<organism evidence="1 2">
    <name type="scientific">Citrobacter sedlakii</name>
    <dbReference type="NCBI Taxonomy" id="67826"/>
    <lineage>
        <taxon>Bacteria</taxon>
        <taxon>Pseudomonadati</taxon>
        <taxon>Pseudomonadota</taxon>
        <taxon>Gammaproteobacteria</taxon>
        <taxon>Enterobacterales</taxon>
        <taxon>Enterobacteriaceae</taxon>
        <taxon>Citrobacter</taxon>
        <taxon>Citrobacter freundii complex</taxon>
    </lineage>
</organism>
<accession>A0ABS0ZVG7</accession>
<keyword evidence="2" id="KW-1185">Reference proteome</keyword>
<dbReference type="Gene3D" id="2.40.50.650">
    <property type="match status" value="1"/>
</dbReference>
<comment type="caution">
    <text evidence="1">The sequence shown here is derived from an EMBL/GenBank/DDBJ whole genome shotgun (WGS) entry which is preliminary data.</text>
</comment>
<dbReference type="Proteomes" id="UP000746649">
    <property type="component" value="Unassembled WGS sequence"/>
</dbReference>
<dbReference type="RefSeq" id="WP_042287946.1">
    <property type="nucleotide sequence ID" value="NZ_CABLBY010000007.1"/>
</dbReference>
<dbReference type="InterPro" id="IPR038679">
    <property type="entry name" value="PmrD_sf"/>
</dbReference>
<proteinExistence type="predicted"/>
<dbReference type="GeneID" id="84237053"/>
<dbReference type="InterPro" id="IPR044854">
    <property type="entry name" value="IraM/PmrD"/>
</dbReference>
<protein>
    <submittedName>
        <fullName evidence="1">Anti-adapter protein IraM</fullName>
    </submittedName>
</protein>
<reference evidence="1 2" key="1">
    <citation type="submission" date="2020-11" db="EMBL/GenBank/DDBJ databases">
        <title>Enhanced detection system for hospital associated transmission using whole genome sequencing surveillance.</title>
        <authorList>
            <person name="Harrison L.H."/>
            <person name="Van Tyne D."/>
            <person name="Marsh J.W."/>
            <person name="Griffith M.P."/>
            <person name="Snyder D.J."/>
            <person name="Cooper V.S."/>
            <person name="Mustapha M."/>
        </authorList>
    </citation>
    <scope>NUCLEOTIDE SEQUENCE [LARGE SCALE GENOMIC DNA]</scope>
    <source>
        <strain evidence="1 2">CB00117</strain>
    </source>
</reference>
<evidence type="ECO:0000313" key="1">
    <source>
        <dbReference type="EMBL" id="MBJ8382795.1"/>
    </source>
</evidence>
<dbReference type="Pfam" id="PF11183">
    <property type="entry name" value="PmrD"/>
    <property type="match status" value="1"/>
</dbReference>
<gene>
    <name evidence="1" type="primary">iraM</name>
    <name evidence="1" type="ORF">I6M88_17710</name>
</gene>
<sequence>MKWTVIDTIACPNTGIAFSSIVSLKMLKLVIWYEGDVIIPAGSTIEPFAEGIKIDGEYHPLKVYNITTLKLSVWREMKEKIKCPESSRDDDDLCLTPFKCALKVCPYGKKRPQHSLVS</sequence>
<dbReference type="EMBL" id="JADWND010000009">
    <property type="protein sequence ID" value="MBJ8382795.1"/>
    <property type="molecule type" value="Genomic_DNA"/>
</dbReference>
<name>A0ABS0ZVG7_9ENTR</name>
<evidence type="ECO:0000313" key="2">
    <source>
        <dbReference type="Proteomes" id="UP000746649"/>
    </source>
</evidence>
<dbReference type="NCBIfam" id="NF007393">
    <property type="entry name" value="PRK09919.1"/>
    <property type="match status" value="1"/>
</dbReference>